<dbReference type="Proteomes" id="UP000220797">
    <property type="component" value="Unassembled WGS sequence"/>
</dbReference>
<dbReference type="GeneID" id="39733545"/>
<dbReference type="OrthoDB" id="383193at2759"/>
<feature type="compositionally biased region" description="Basic and acidic residues" evidence="1">
    <location>
        <begin position="271"/>
        <end position="283"/>
    </location>
</feature>
<organism evidence="3 4">
    <name type="scientific">Plasmodium gallinaceum</name>
    <dbReference type="NCBI Taxonomy" id="5849"/>
    <lineage>
        <taxon>Eukaryota</taxon>
        <taxon>Sar</taxon>
        <taxon>Alveolata</taxon>
        <taxon>Apicomplexa</taxon>
        <taxon>Aconoidasida</taxon>
        <taxon>Haemosporida</taxon>
        <taxon>Plasmodiidae</taxon>
        <taxon>Plasmodium</taxon>
        <taxon>Plasmodium (Haemamoeba)</taxon>
    </lineage>
</organism>
<evidence type="ECO:0008006" key="5">
    <source>
        <dbReference type="Google" id="ProtNLM"/>
    </source>
</evidence>
<evidence type="ECO:0000313" key="4">
    <source>
        <dbReference type="Proteomes" id="UP000220797"/>
    </source>
</evidence>
<feature type="signal peptide" evidence="2">
    <location>
        <begin position="1"/>
        <end position="20"/>
    </location>
</feature>
<comment type="caution">
    <text evidence="3">The sequence shown here is derived from an EMBL/GenBank/DDBJ whole genome shotgun (WGS) entry which is preliminary data.</text>
</comment>
<evidence type="ECO:0000256" key="1">
    <source>
        <dbReference type="SAM" id="MobiDB-lite"/>
    </source>
</evidence>
<dbReference type="AlphaFoldDB" id="A0A1J1GYP6"/>
<protein>
    <recommendedName>
        <fullName evidence="5">Protein AMR3</fullName>
    </recommendedName>
</protein>
<dbReference type="OMA" id="INFKCKN"/>
<accession>A0A1J1GYP6</accession>
<dbReference type="EMBL" id="CVMV01000110">
    <property type="protein sequence ID" value="CRG97439.1"/>
    <property type="molecule type" value="Genomic_DNA"/>
</dbReference>
<reference evidence="3" key="1">
    <citation type="submission" date="2015-04" db="EMBL/GenBank/DDBJ databases">
        <authorList>
            <consortium name="Pathogen Informatics"/>
        </authorList>
    </citation>
    <scope>NUCLEOTIDE SEQUENCE [LARGE SCALE GENOMIC DNA]</scope>
    <source>
        <strain evidence="3">8A</strain>
    </source>
</reference>
<evidence type="ECO:0000256" key="2">
    <source>
        <dbReference type="SAM" id="SignalP"/>
    </source>
</evidence>
<feature type="region of interest" description="Disordered" evidence="1">
    <location>
        <begin position="251"/>
        <end position="287"/>
    </location>
</feature>
<feature type="chain" id="PRO_5012181814" description="Protein AMR3" evidence="2">
    <location>
        <begin position="21"/>
        <end position="433"/>
    </location>
</feature>
<proteinExistence type="predicted"/>
<keyword evidence="4" id="KW-1185">Reference proteome</keyword>
<dbReference type="VEuPathDB" id="PlasmoDB:PGAL8A_00501200"/>
<dbReference type="RefSeq" id="XP_028530240.1">
    <property type="nucleotide sequence ID" value="XM_028673826.1"/>
</dbReference>
<keyword evidence="2" id="KW-0732">Signal</keyword>
<evidence type="ECO:0000313" key="3">
    <source>
        <dbReference type="EMBL" id="CRG97439.1"/>
    </source>
</evidence>
<sequence length="433" mass="52370">MKFVLLLLDIILIFFIKILKNYERKYILVKCNKYYLKRSFNVKRNIKILNFLNLCNSRKFFKLYMTRKFKYKYRNTLEKRKRKGHIKNQINQKLKKKHSAYIVITEKLSKLDPDQKYFKYDKNILKEYENIKDIYKNRKLGRKFNQFNYWYSSNKKEAKINYSRHVNFAITNNKFNFKNVFSYFHILEIVHEKFKNNPFYINGLQAFINKYYDPVTQKRIKFYDKIKEQLEIKKKNGDINKEKDTKKNIYEKGNKSETEENLDNINITSETQKDDKINKKEDAENSNNNLDIIDENELKNDQIDDTNNFQNDEQLEKEGVTKSKSEFFELIKNNIGTLTYSHEVNDDSSFKLFGSSTSCILKKNAPLAYDIKNPFMKSKLSSKRRRFKERKLFDIINFKCKNRKERLMLNAVRKLSKRKMKNEKYVLDSLKVA</sequence>
<gene>
    <name evidence="3" type="ORF">PGAL8A_00501200</name>
</gene>
<name>A0A1J1GYP6_PLAGA</name>